<comment type="caution">
    <text evidence="9">The sequence shown here is derived from an EMBL/GenBank/DDBJ whole genome shotgun (WGS) entry which is preliminary data.</text>
</comment>
<dbReference type="EMBL" id="BAAAMY010000002">
    <property type="protein sequence ID" value="GAA1908528.1"/>
    <property type="molecule type" value="Genomic_DNA"/>
</dbReference>
<dbReference type="Proteomes" id="UP001501612">
    <property type="component" value="Unassembled WGS sequence"/>
</dbReference>
<keyword evidence="4" id="KW-0479">Metal-binding</keyword>
<reference evidence="9 10" key="1">
    <citation type="journal article" date="2019" name="Int. J. Syst. Evol. Microbiol.">
        <title>The Global Catalogue of Microorganisms (GCM) 10K type strain sequencing project: providing services to taxonomists for standard genome sequencing and annotation.</title>
        <authorList>
            <consortium name="The Broad Institute Genomics Platform"/>
            <consortium name="The Broad Institute Genome Sequencing Center for Infectious Disease"/>
            <person name="Wu L."/>
            <person name="Ma J."/>
        </authorList>
    </citation>
    <scope>NUCLEOTIDE SEQUENCE [LARGE SCALE GENOMIC DNA]</scope>
    <source>
        <strain evidence="9 10">JCM 14046</strain>
    </source>
</reference>
<feature type="domain" description="PIN" evidence="8">
    <location>
        <begin position="2"/>
        <end position="121"/>
    </location>
</feature>
<name>A0ABN2P1A3_9ACTN</name>
<proteinExistence type="inferred from homology"/>
<sequence>MIVLDTDVVAELLRGPRADPAVVRWVRTLEESPVTTVVNRAELLAGVALLGDDERTRTLAAAVTDLLADLSVCLPFTTEAASCYGELVATAVAAGRRLPTRVAMVACVARVHDAGVATHDPSAYDGLGLRVLDPRHV</sequence>
<dbReference type="SUPFAM" id="SSF88723">
    <property type="entry name" value="PIN domain-like"/>
    <property type="match status" value="1"/>
</dbReference>
<evidence type="ECO:0000256" key="7">
    <source>
        <dbReference type="ARBA" id="ARBA00038093"/>
    </source>
</evidence>
<dbReference type="PANTHER" id="PTHR33653:SF1">
    <property type="entry name" value="RIBONUCLEASE VAPC2"/>
    <property type="match status" value="1"/>
</dbReference>
<dbReference type="RefSeq" id="WP_344003780.1">
    <property type="nucleotide sequence ID" value="NZ_BAAAMY010000002.1"/>
</dbReference>
<comment type="similarity">
    <text evidence="7">Belongs to the PINc/VapC protein family.</text>
</comment>
<keyword evidence="5" id="KW-0378">Hydrolase</keyword>
<dbReference type="PANTHER" id="PTHR33653">
    <property type="entry name" value="RIBONUCLEASE VAPC2"/>
    <property type="match status" value="1"/>
</dbReference>
<dbReference type="InterPro" id="IPR002716">
    <property type="entry name" value="PIN_dom"/>
</dbReference>
<accession>A0ABN2P1A3</accession>
<protein>
    <submittedName>
        <fullName evidence="9">PIN domain-containing protein</fullName>
    </submittedName>
</protein>
<evidence type="ECO:0000313" key="10">
    <source>
        <dbReference type="Proteomes" id="UP001501612"/>
    </source>
</evidence>
<evidence type="ECO:0000259" key="8">
    <source>
        <dbReference type="Pfam" id="PF01850"/>
    </source>
</evidence>
<evidence type="ECO:0000256" key="1">
    <source>
        <dbReference type="ARBA" id="ARBA00001946"/>
    </source>
</evidence>
<evidence type="ECO:0000256" key="2">
    <source>
        <dbReference type="ARBA" id="ARBA00022649"/>
    </source>
</evidence>
<dbReference type="Gene3D" id="3.40.50.1010">
    <property type="entry name" value="5'-nuclease"/>
    <property type="match status" value="1"/>
</dbReference>
<evidence type="ECO:0000256" key="5">
    <source>
        <dbReference type="ARBA" id="ARBA00022801"/>
    </source>
</evidence>
<comment type="cofactor">
    <cofactor evidence="1">
        <name>Mg(2+)</name>
        <dbReference type="ChEBI" id="CHEBI:18420"/>
    </cofactor>
</comment>
<keyword evidence="10" id="KW-1185">Reference proteome</keyword>
<evidence type="ECO:0000313" key="9">
    <source>
        <dbReference type="EMBL" id="GAA1908528.1"/>
    </source>
</evidence>
<keyword evidence="6" id="KW-0460">Magnesium</keyword>
<evidence type="ECO:0000256" key="4">
    <source>
        <dbReference type="ARBA" id="ARBA00022723"/>
    </source>
</evidence>
<keyword evidence="3" id="KW-0540">Nuclease</keyword>
<evidence type="ECO:0000256" key="3">
    <source>
        <dbReference type="ARBA" id="ARBA00022722"/>
    </source>
</evidence>
<evidence type="ECO:0000256" key="6">
    <source>
        <dbReference type="ARBA" id="ARBA00022842"/>
    </source>
</evidence>
<dbReference type="Pfam" id="PF01850">
    <property type="entry name" value="PIN"/>
    <property type="match status" value="1"/>
</dbReference>
<organism evidence="9 10">
    <name type="scientific">Nocardioides lentus</name>
    <dbReference type="NCBI Taxonomy" id="338077"/>
    <lineage>
        <taxon>Bacteria</taxon>
        <taxon>Bacillati</taxon>
        <taxon>Actinomycetota</taxon>
        <taxon>Actinomycetes</taxon>
        <taxon>Propionibacteriales</taxon>
        <taxon>Nocardioidaceae</taxon>
        <taxon>Nocardioides</taxon>
    </lineage>
</organism>
<dbReference type="InterPro" id="IPR029060">
    <property type="entry name" value="PIN-like_dom_sf"/>
</dbReference>
<dbReference type="InterPro" id="IPR050556">
    <property type="entry name" value="Type_II_TA_system_RNase"/>
</dbReference>
<keyword evidence="2" id="KW-1277">Toxin-antitoxin system</keyword>
<gene>
    <name evidence="9" type="ORF">GCM10009737_06930</name>
</gene>